<dbReference type="OrthoDB" id="5823757at2759"/>
<feature type="signal peptide" evidence="1">
    <location>
        <begin position="1"/>
        <end position="18"/>
    </location>
</feature>
<dbReference type="EMBL" id="UYWW01001290">
    <property type="protein sequence ID" value="VDM10264.1"/>
    <property type="molecule type" value="Genomic_DNA"/>
</dbReference>
<evidence type="ECO:0000256" key="1">
    <source>
        <dbReference type="SAM" id="SignalP"/>
    </source>
</evidence>
<evidence type="ECO:0000313" key="2">
    <source>
        <dbReference type="EMBL" id="VDM10264.1"/>
    </source>
</evidence>
<evidence type="ECO:0000313" key="3">
    <source>
        <dbReference type="Proteomes" id="UP000270924"/>
    </source>
</evidence>
<dbReference type="OMA" id="CAEINTD"/>
<dbReference type="AlphaFoldDB" id="A0A3P7E2C5"/>
<dbReference type="InParanoid" id="A0A3P7E2C5"/>
<organism evidence="2 3">
    <name type="scientific">Wuchereria bancrofti</name>
    <dbReference type="NCBI Taxonomy" id="6293"/>
    <lineage>
        <taxon>Eukaryota</taxon>
        <taxon>Metazoa</taxon>
        <taxon>Ecdysozoa</taxon>
        <taxon>Nematoda</taxon>
        <taxon>Chromadorea</taxon>
        <taxon>Rhabditida</taxon>
        <taxon>Spirurina</taxon>
        <taxon>Spiruromorpha</taxon>
        <taxon>Filarioidea</taxon>
        <taxon>Onchocercidae</taxon>
        <taxon>Wuchereria</taxon>
    </lineage>
</organism>
<accession>A0A3P7E2C5</accession>
<reference evidence="2 3" key="1">
    <citation type="submission" date="2018-11" db="EMBL/GenBank/DDBJ databases">
        <authorList>
            <consortium name="Pathogen Informatics"/>
        </authorList>
    </citation>
    <scope>NUCLEOTIDE SEQUENCE [LARGE SCALE GENOMIC DNA]</scope>
</reference>
<feature type="chain" id="PRO_5018294452" evidence="1">
    <location>
        <begin position="19"/>
        <end position="156"/>
    </location>
</feature>
<dbReference type="Proteomes" id="UP000270924">
    <property type="component" value="Unassembled WGS sequence"/>
</dbReference>
<protein>
    <submittedName>
        <fullName evidence="2">Uncharacterized protein</fullName>
    </submittedName>
</protein>
<keyword evidence="3" id="KW-1185">Reference proteome</keyword>
<keyword evidence="1" id="KW-0732">Signal</keyword>
<name>A0A3P7E2C5_WUCBA</name>
<sequence length="156" mass="17698">MTKLLVHLAFIIYCGGQAANQNAAMQGGRGMQLTFFVTVITSKTLEIINYNTTDYLIWQSCWYILLSSFIVVAKLPTKMQRCKLEMVCILSFLSQVCAEINTDYKIDELWNDGSLIQTTQVEESTLLNCGRMEDGIVSILEEKPLLFVRNTLNLIK</sequence>
<gene>
    <name evidence="2" type="ORF">WBA_LOCUS3650</name>
</gene>
<proteinExistence type="predicted"/>